<accession>R4KK51</accession>
<name>R4KK51_9FIRM</name>
<gene>
    <name evidence="1" type="ORF">Desgi_3677</name>
</gene>
<dbReference type="EMBL" id="CP003273">
    <property type="protein sequence ID" value="AGL02999.1"/>
    <property type="molecule type" value="Genomic_DNA"/>
</dbReference>
<reference evidence="1 2" key="1">
    <citation type="submission" date="2012-01" db="EMBL/GenBank/DDBJ databases">
        <title>Complete sequence of Desulfotomaculum gibsoniae DSM 7213.</title>
        <authorList>
            <consortium name="US DOE Joint Genome Institute"/>
            <person name="Lucas S."/>
            <person name="Han J."/>
            <person name="Lapidus A."/>
            <person name="Cheng J.-F."/>
            <person name="Goodwin L."/>
            <person name="Pitluck S."/>
            <person name="Peters L."/>
            <person name="Ovchinnikova G."/>
            <person name="Teshima H."/>
            <person name="Detter J.C."/>
            <person name="Han C."/>
            <person name="Tapia R."/>
            <person name="Land M."/>
            <person name="Hauser L."/>
            <person name="Kyrpides N."/>
            <person name="Ivanova N."/>
            <person name="Pagani I."/>
            <person name="Parshina S."/>
            <person name="Plugge C."/>
            <person name="Muyzer G."/>
            <person name="Kuever J."/>
            <person name="Ivanova A."/>
            <person name="Nazina T."/>
            <person name="Klenk H.-P."/>
            <person name="Brambilla E."/>
            <person name="Spring S."/>
            <person name="Stams A.F."/>
            <person name="Woyke T."/>
        </authorList>
    </citation>
    <scope>NUCLEOTIDE SEQUENCE [LARGE SCALE GENOMIC DNA]</scope>
    <source>
        <strain evidence="1 2">DSM 7213</strain>
    </source>
</reference>
<proteinExistence type="predicted"/>
<dbReference type="AlphaFoldDB" id="R4KK51"/>
<dbReference type="Proteomes" id="UP000013520">
    <property type="component" value="Chromosome"/>
</dbReference>
<organism evidence="1 2">
    <name type="scientific">Desulfoscipio gibsoniae DSM 7213</name>
    <dbReference type="NCBI Taxonomy" id="767817"/>
    <lineage>
        <taxon>Bacteria</taxon>
        <taxon>Bacillati</taxon>
        <taxon>Bacillota</taxon>
        <taxon>Clostridia</taxon>
        <taxon>Eubacteriales</taxon>
        <taxon>Desulfallaceae</taxon>
        <taxon>Desulfoscipio</taxon>
    </lineage>
</organism>
<protein>
    <submittedName>
        <fullName evidence="1">Uncharacterized protein</fullName>
    </submittedName>
</protein>
<dbReference type="KEGG" id="dgi:Desgi_3677"/>
<keyword evidence="2" id="KW-1185">Reference proteome</keyword>
<dbReference type="RefSeq" id="WP_006520389.1">
    <property type="nucleotide sequence ID" value="NC_021184.1"/>
</dbReference>
<evidence type="ECO:0000313" key="2">
    <source>
        <dbReference type="Proteomes" id="UP000013520"/>
    </source>
</evidence>
<dbReference type="HOGENOM" id="CLU_215779_0_0_9"/>
<sequence length="49" mass="5385">MANIDTKGMEAASLSEEQLNRLVSAEKELNNAKGEQEIYLLAVSRHPGQ</sequence>
<evidence type="ECO:0000313" key="1">
    <source>
        <dbReference type="EMBL" id="AGL02999.1"/>
    </source>
</evidence>